<keyword evidence="4" id="KW-1185">Reference proteome</keyword>
<proteinExistence type="predicted"/>
<dbReference type="Proteomes" id="UP000601435">
    <property type="component" value="Unassembled WGS sequence"/>
</dbReference>
<dbReference type="PROSITE" id="PS50088">
    <property type="entry name" value="ANK_REPEAT"/>
    <property type="match status" value="1"/>
</dbReference>
<keyword evidence="1" id="KW-0040">ANK repeat</keyword>
<dbReference type="InterPro" id="IPR002110">
    <property type="entry name" value="Ankyrin_rpt"/>
</dbReference>
<dbReference type="OrthoDB" id="3246549at2759"/>
<comment type="caution">
    <text evidence="3">The sequence shown here is derived from an EMBL/GenBank/DDBJ whole genome shotgun (WGS) entry which is preliminary data.</text>
</comment>
<feature type="compositionally biased region" description="Basic and acidic residues" evidence="2">
    <location>
        <begin position="64"/>
        <end position="74"/>
    </location>
</feature>
<name>A0A812WCB0_9DINO</name>
<dbReference type="PROSITE" id="PS50297">
    <property type="entry name" value="ANK_REP_REGION"/>
    <property type="match status" value="1"/>
</dbReference>
<protein>
    <submittedName>
        <fullName evidence="3">Osm1 protein</fullName>
    </submittedName>
</protein>
<reference evidence="3" key="1">
    <citation type="submission" date="2021-02" db="EMBL/GenBank/DDBJ databases">
        <authorList>
            <person name="Dougan E. K."/>
            <person name="Rhodes N."/>
            <person name="Thang M."/>
            <person name="Chan C."/>
        </authorList>
    </citation>
    <scope>NUCLEOTIDE SEQUENCE</scope>
</reference>
<gene>
    <name evidence="3" type="primary">osm1</name>
    <name evidence="3" type="ORF">SNEC2469_LOCUS19070</name>
</gene>
<feature type="repeat" description="ANK" evidence="1">
    <location>
        <begin position="131"/>
        <end position="159"/>
    </location>
</feature>
<sequence>MIPVTWMLEVAFSCDMTPTFAEEESVAEVDAEDTGCRCQQMLVSLSDEDLAFMDSPSFPSVETHSSKDTQDGRHRAGPRRNHKIEKVIAQLRTKRVHARSELIEFLAINGFNVRDVNCKKRTRWELGYTYPLHMAAAQDRPRIVSLLLQCGADAMAKDSSGRKAEEMAISESVRASFSWRKHTRRVLWKL</sequence>
<dbReference type="EMBL" id="CAJNJA010032453">
    <property type="protein sequence ID" value="CAE7667392.1"/>
    <property type="molecule type" value="Genomic_DNA"/>
</dbReference>
<evidence type="ECO:0000256" key="1">
    <source>
        <dbReference type="PROSITE-ProRule" id="PRU00023"/>
    </source>
</evidence>
<evidence type="ECO:0000313" key="3">
    <source>
        <dbReference type="EMBL" id="CAE7667392.1"/>
    </source>
</evidence>
<feature type="region of interest" description="Disordered" evidence="2">
    <location>
        <begin position="56"/>
        <end position="81"/>
    </location>
</feature>
<dbReference type="InterPro" id="IPR036770">
    <property type="entry name" value="Ankyrin_rpt-contain_sf"/>
</dbReference>
<accession>A0A812WCB0</accession>
<organism evidence="3 4">
    <name type="scientific">Symbiodinium necroappetens</name>
    <dbReference type="NCBI Taxonomy" id="1628268"/>
    <lineage>
        <taxon>Eukaryota</taxon>
        <taxon>Sar</taxon>
        <taxon>Alveolata</taxon>
        <taxon>Dinophyceae</taxon>
        <taxon>Suessiales</taxon>
        <taxon>Symbiodiniaceae</taxon>
        <taxon>Symbiodinium</taxon>
    </lineage>
</organism>
<dbReference type="SUPFAM" id="SSF48403">
    <property type="entry name" value="Ankyrin repeat"/>
    <property type="match status" value="1"/>
</dbReference>
<dbReference type="Pfam" id="PF00023">
    <property type="entry name" value="Ank"/>
    <property type="match status" value="1"/>
</dbReference>
<dbReference type="Gene3D" id="1.25.40.20">
    <property type="entry name" value="Ankyrin repeat-containing domain"/>
    <property type="match status" value="1"/>
</dbReference>
<evidence type="ECO:0000313" key="4">
    <source>
        <dbReference type="Proteomes" id="UP000601435"/>
    </source>
</evidence>
<evidence type="ECO:0000256" key="2">
    <source>
        <dbReference type="SAM" id="MobiDB-lite"/>
    </source>
</evidence>
<dbReference type="AlphaFoldDB" id="A0A812WCB0"/>